<proteinExistence type="predicted"/>
<reference evidence="1 2" key="1">
    <citation type="journal article" date="2014" name="Int. J. Syst. Evol. Microbiol.">
        <title>Complete genome sequence of Corynebacterium casei LMG S-19264T (=DSM 44701T), isolated from a smear-ripened cheese.</title>
        <authorList>
            <consortium name="US DOE Joint Genome Institute (JGI-PGF)"/>
            <person name="Walter F."/>
            <person name="Albersmeier A."/>
            <person name="Kalinowski J."/>
            <person name="Ruckert C."/>
        </authorList>
    </citation>
    <scope>NUCLEOTIDE SEQUENCE [LARGE SCALE GENOMIC DNA]</scope>
    <source>
        <strain evidence="1 2">KCTC 12285</strain>
    </source>
</reference>
<evidence type="ECO:0008006" key="3">
    <source>
        <dbReference type="Google" id="ProtNLM"/>
    </source>
</evidence>
<gene>
    <name evidence="1" type="ORF">GCM10007384_19380</name>
</gene>
<accession>A0A918JW52</accession>
<organism evidence="1 2">
    <name type="scientific">Aquimarina muelleri</name>
    <dbReference type="NCBI Taxonomy" id="279356"/>
    <lineage>
        <taxon>Bacteria</taxon>
        <taxon>Pseudomonadati</taxon>
        <taxon>Bacteroidota</taxon>
        <taxon>Flavobacteriia</taxon>
        <taxon>Flavobacteriales</taxon>
        <taxon>Flavobacteriaceae</taxon>
        <taxon>Aquimarina</taxon>
    </lineage>
</organism>
<evidence type="ECO:0000313" key="2">
    <source>
        <dbReference type="Proteomes" id="UP000601108"/>
    </source>
</evidence>
<keyword evidence="2" id="KW-1185">Reference proteome</keyword>
<dbReference type="EMBL" id="BMWS01000011">
    <property type="protein sequence ID" value="GGX18028.1"/>
    <property type="molecule type" value="Genomic_DNA"/>
</dbReference>
<evidence type="ECO:0000313" key="1">
    <source>
        <dbReference type="EMBL" id="GGX18028.1"/>
    </source>
</evidence>
<dbReference type="AlphaFoldDB" id="A0A918JW52"/>
<sequence length="115" mass="12996">MKNINTFSSAIRLPFLAWVLLLVFLTNPIIESFHHLTIIHSNLNPISNDLELHSSNPDCILCDFIINRKIPYLLSNSTIIKDVPKDIVCFTPNLIEALYVLDLLLFPLANSPPLS</sequence>
<dbReference type="Proteomes" id="UP000601108">
    <property type="component" value="Unassembled WGS sequence"/>
</dbReference>
<dbReference type="RefSeq" id="WP_027414353.1">
    <property type="nucleotide sequence ID" value="NZ_BMWS01000011.1"/>
</dbReference>
<name>A0A918JW52_9FLAO</name>
<protein>
    <recommendedName>
        <fullName evidence="3">DUF2946 domain-containing protein</fullName>
    </recommendedName>
</protein>
<comment type="caution">
    <text evidence="1">The sequence shown here is derived from an EMBL/GenBank/DDBJ whole genome shotgun (WGS) entry which is preliminary data.</text>
</comment>